<evidence type="ECO:0000256" key="2">
    <source>
        <dbReference type="SAM" id="Phobius"/>
    </source>
</evidence>
<dbReference type="Proteomes" id="UP000176101">
    <property type="component" value="Unassembled WGS sequence"/>
</dbReference>
<gene>
    <name evidence="3" type="ORF">AN216_01245</name>
</gene>
<feature type="compositionally biased region" description="Basic and acidic residues" evidence="1">
    <location>
        <begin position="1"/>
        <end position="12"/>
    </location>
</feature>
<evidence type="ECO:0000256" key="1">
    <source>
        <dbReference type="SAM" id="MobiDB-lite"/>
    </source>
</evidence>
<evidence type="ECO:0000313" key="4">
    <source>
        <dbReference type="Proteomes" id="UP000176101"/>
    </source>
</evidence>
<feature type="transmembrane region" description="Helical" evidence="2">
    <location>
        <begin position="49"/>
        <end position="75"/>
    </location>
</feature>
<keyword evidence="2" id="KW-0812">Transmembrane</keyword>
<dbReference type="AlphaFoldDB" id="A0A1E7KPQ5"/>
<evidence type="ECO:0000313" key="3">
    <source>
        <dbReference type="EMBL" id="OEV05925.1"/>
    </source>
</evidence>
<keyword evidence="2" id="KW-1133">Transmembrane helix</keyword>
<dbReference type="EMBL" id="LJGU01000091">
    <property type="protein sequence ID" value="OEV05925.1"/>
    <property type="molecule type" value="Genomic_DNA"/>
</dbReference>
<reference evidence="3 4" key="1">
    <citation type="journal article" date="2016" name="Front. Microbiol.">
        <title>Comparative Genomics Analysis of Streptomyces Species Reveals Their Adaptation to the Marine Environment and Their Diversity at the Genomic Level.</title>
        <authorList>
            <person name="Tian X."/>
            <person name="Zhang Z."/>
            <person name="Yang T."/>
            <person name="Chen M."/>
            <person name="Li J."/>
            <person name="Chen F."/>
            <person name="Yang J."/>
            <person name="Li W."/>
            <person name="Zhang B."/>
            <person name="Zhang Z."/>
            <person name="Wu J."/>
            <person name="Zhang C."/>
            <person name="Long L."/>
            <person name="Xiao J."/>
        </authorList>
    </citation>
    <scope>NUCLEOTIDE SEQUENCE [LARGE SCALE GENOMIC DNA]</scope>
    <source>
        <strain evidence="3 4">SCSIO 02100</strain>
    </source>
</reference>
<comment type="caution">
    <text evidence="3">The sequence shown here is derived from an EMBL/GenBank/DDBJ whole genome shotgun (WGS) entry which is preliminary data.</text>
</comment>
<dbReference type="RefSeq" id="WP_070194684.1">
    <property type="nucleotide sequence ID" value="NZ_LJGU01000091.1"/>
</dbReference>
<proteinExistence type="predicted"/>
<accession>A0A1E7KPQ5</accession>
<feature type="transmembrane region" description="Helical" evidence="2">
    <location>
        <begin position="87"/>
        <end position="110"/>
    </location>
</feature>
<feature type="region of interest" description="Disordered" evidence="1">
    <location>
        <begin position="1"/>
        <end position="25"/>
    </location>
</feature>
<name>A0A1E7KPQ5_9ACTN</name>
<protein>
    <submittedName>
        <fullName evidence="3">Uncharacterized protein</fullName>
    </submittedName>
</protein>
<keyword evidence="4" id="KW-1185">Reference proteome</keyword>
<dbReference type="STRING" id="1075402.AN216_01245"/>
<sequence>MMCDAGETHEVPDTPAGELADEGESGRTTHRVASTALGSGFASVVAPFLVIPFVIGPLVGLLAGSLALGLGTWGWRRRDRVGRAGDYAAVAMLLGALGTVCSVAVTYLAFRALA</sequence>
<organism evidence="3 4">
    <name type="scientific">Streptomyces oceani</name>
    <dbReference type="NCBI Taxonomy" id="1075402"/>
    <lineage>
        <taxon>Bacteria</taxon>
        <taxon>Bacillati</taxon>
        <taxon>Actinomycetota</taxon>
        <taxon>Actinomycetes</taxon>
        <taxon>Kitasatosporales</taxon>
        <taxon>Streptomycetaceae</taxon>
        <taxon>Streptomyces</taxon>
    </lineage>
</organism>
<keyword evidence="2" id="KW-0472">Membrane</keyword>